<dbReference type="UniPathway" id="UPA00138"/>
<comment type="pathway">
    <text evidence="4">Carbohydrate biosynthesis; gluconeogenesis.</text>
</comment>
<dbReference type="Proteomes" id="UP000759131">
    <property type="component" value="Unassembled WGS sequence"/>
</dbReference>
<comment type="similarity">
    <text evidence="1 4">Belongs to the triosephosphate isomerase family.</text>
</comment>
<dbReference type="GO" id="GO:0006094">
    <property type="term" value="P:gluconeogenesis"/>
    <property type="evidence" value="ECO:0007669"/>
    <property type="project" value="UniProtKB-UniPathway"/>
</dbReference>
<dbReference type="SUPFAM" id="SSF51351">
    <property type="entry name" value="Triosephosphate isomerase (TIM)"/>
    <property type="match status" value="2"/>
</dbReference>
<gene>
    <name evidence="5" type="ORF">OSB1V03_LOCUS3351</name>
</gene>
<evidence type="ECO:0000256" key="4">
    <source>
        <dbReference type="RuleBase" id="RU363013"/>
    </source>
</evidence>
<dbReference type="PANTHER" id="PTHR21139">
    <property type="entry name" value="TRIOSEPHOSPHATE ISOMERASE"/>
    <property type="match status" value="1"/>
</dbReference>
<reference evidence="5" key="1">
    <citation type="submission" date="2020-11" db="EMBL/GenBank/DDBJ databases">
        <authorList>
            <person name="Tran Van P."/>
        </authorList>
    </citation>
    <scope>NUCLEOTIDE SEQUENCE</scope>
</reference>
<dbReference type="PANTHER" id="PTHR21139:SF42">
    <property type="entry name" value="TRIOSEPHOSPHATE ISOMERASE"/>
    <property type="match status" value="1"/>
</dbReference>
<dbReference type="GO" id="GO:0019563">
    <property type="term" value="P:glycerol catabolic process"/>
    <property type="evidence" value="ECO:0007669"/>
    <property type="project" value="TreeGrafter"/>
</dbReference>
<dbReference type="CDD" id="cd00311">
    <property type="entry name" value="TIM"/>
    <property type="match status" value="1"/>
</dbReference>
<dbReference type="InterPro" id="IPR013785">
    <property type="entry name" value="Aldolase_TIM"/>
</dbReference>
<dbReference type="EMBL" id="OC855920">
    <property type="protein sequence ID" value="CAD7622888.1"/>
    <property type="molecule type" value="Genomic_DNA"/>
</dbReference>
<evidence type="ECO:0000313" key="6">
    <source>
        <dbReference type="Proteomes" id="UP000759131"/>
    </source>
</evidence>
<dbReference type="InterPro" id="IPR000652">
    <property type="entry name" value="Triosephosphate_isomerase"/>
</dbReference>
<name>A0A7R9PW40_9ACAR</name>
<dbReference type="UniPathway" id="UPA00109">
    <property type="reaction ID" value="UER00189"/>
</dbReference>
<comment type="catalytic activity">
    <reaction evidence="4">
        <text>D-glyceraldehyde 3-phosphate = dihydroxyacetone phosphate</text>
        <dbReference type="Rhea" id="RHEA:18585"/>
        <dbReference type="ChEBI" id="CHEBI:57642"/>
        <dbReference type="ChEBI" id="CHEBI:59776"/>
        <dbReference type="EC" id="5.3.1.1"/>
    </reaction>
</comment>
<dbReference type="InterPro" id="IPR035990">
    <property type="entry name" value="TIM_sf"/>
</dbReference>
<dbReference type="GO" id="GO:0005829">
    <property type="term" value="C:cytosol"/>
    <property type="evidence" value="ECO:0007669"/>
    <property type="project" value="TreeGrafter"/>
</dbReference>
<keyword evidence="4" id="KW-0324">Glycolysis</keyword>
<comment type="pathway">
    <text evidence="4">Carbohydrate degradation; glycolysis; D-glyceraldehyde 3-phosphate from glycerone phosphate: step 1/1.</text>
</comment>
<keyword evidence="6" id="KW-1185">Reference proteome</keyword>
<dbReference type="Gene3D" id="3.20.20.70">
    <property type="entry name" value="Aldolase class I"/>
    <property type="match status" value="1"/>
</dbReference>
<proteinExistence type="inferred from homology"/>
<sequence>KFLIGGNWKNCKDFTTFQHLILSKNYDKVVKNAKTLAKIDVFVAVPNIWIGDAEKLLEFSLGIQDISACDETVTGEVLADMVRDKVSYAIIGHSERRTVLGESNEMIQKKVKYALSSGIRPILCIGENIQQRQSDNFLHFLKNQLISSIPMGVERALLHQINKNIDSVNESEITDIGSNSENICLSEDYQILSEVLNTHLSDSYLDTMEMHLELDIAYEPLWAIGKESATLEQIEMVAQNIEEWMLKYNIRGRIIYGGAVTDENAEKILRIKNINGLLIGGASLDERFINILEIARTNSRDLK</sequence>
<dbReference type="Pfam" id="PF00121">
    <property type="entry name" value="TIM"/>
    <property type="match status" value="2"/>
</dbReference>
<accession>A0A7R9PW40</accession>
<dbReference type="OrthoDB" id="6715177at2759"/>
<dbReference type="EC" id="5.3.1.1" evidence="4"/>
<evidence type="ECO:0000256" key="1">
    <source>
        <dbReference type="ARBA" id="ARBA00007422"/>
    </source>
</evidence>
<dbReference type="PROSITE" id="PS51440">
    <property type="entry name" value="TIM_2"/>
    <property type="match status" value="1"/>
</dbReference>
<evidence type="ECO:0000256" key="3">
    <source>
        <dbReference type="ARBA" id="ARBA00023235"/>
    </source>
</evidence>
<dbReference type="AlphaFoldDB" id="A0A7R9PW40"/>
<evidence type="ECO:0000313" key="5">
    <source>
        <dbReference type="EMBL" id="CAD7622888.1"/>
    </source>
</evidence>
<comment type="subunit">
    <text evidence="2">Homodimer.</text>
</comment>
<organism evidence="5">
    <name type="scientific">Medioppia subpectinata</name>
    <dbReference type="NCBI Taxonomy" id="1979941"/>
    <lineage>
        <taxon>Eukaryota</taxon>
        <taxon>Metazoa</taxon>
        <taxon>Ecdysozoa</taxon>
        <taxon>Arthropoda</taxon>
        <taxon>Chelicerata</taxon>
        <taxon>Arachnida</taxon>
        <taxon>Acari</taxon>
        <taxon>Acariformes</taxon>
        <taxon>Sarcoptiformes</taxon>
        <taxon>Oribatida</taxon>
        <taxon>Brachypylina</taxon>
        <taxon>Oppioidea</taxon>
        <taxon>Oppiidae</taxon>
        <taxon>Medioppia</taxon>
    </lineage>
</organism>
<dbReference type="EMBL" id="CAJPIZ010001345">
    <property type="protein sequence ID" value="CAG2103318.1"/>
    <property type="molecule type" value="Genomic_DNA"/>
</dbReference>
<dbReference type="GO" id="GO:0046166">
    <property type="term" value="P:glyceraldehyde-3-phosphate biosynthetic process"/>
    <property type="evidence" value="ECO:0007669"/>
    <property type="project" value="TreeGrafter"/>
</dbReference>
<evidence type="ECO:0000256" key="2">
    <source>
        <dbReference type="ARBA" id="ARBA00011738"/>
    </source>
</evidence>
<dbReference type="GO" id="GO:0006096">
    <property type="term" value="P:glycolytic process"/>
    <property type="evidence" value="ECO:0007669"/>
    <property type="project" value="UniProtKB-UniPathway"/>
</dbReference>
<protein>
    <recommendedName>
        <fullName evidence="4">Triosephosphate isomerase</fullName>
        <ecNumber evidence="4">5.3.1.1</ecNumber>
    </recommendedName>
</protein>
<feature type="non-terminal residue" evidence="5">
    <location>
        <position position="303"/>
    </location>
</feature>
<dbReference type="GO" id="GO:0004807">
    <property type="term" value="F:triose-phosphate isomerase activity"/>
    <property type="evidence" value="ECO:0007669"/>
    <property type="project" value="UniProtKB-EC"/>
</dbReference>
<keyword evidence="4" id="KW-0312">Gluconeogenesis</keyword>
<keyword evidence="3 4" id="KW-0413">Isomerase</keyword>